<organism evidence="2 3">
    <name type="scientific">Miscanthus lutarioriparius</name>
    <dbReference type="NCBI Taxonomy" id="422564"/>
    <lineage>
        <taxon>Eukaryota</taxon>
        <taxon>Viridiplantae</taxon>
        <taxon>Streptophyta</taxon>
        <taxon>Embryophyta</taxon>
        <taxon>Tracheophyta</taxon>
        <taxon>Spermatophyta</taxon>
        <taxon>Magnoliopsida</taxon>
        <taxon>Liliopsida</taxon>
        <taxon>Poales</taxon>
        <taxon>Poaceae</taxon>
        <taxon>PACMAD clade</taxon>
        <taxon>Panicoideae</taxon>
        <taxon>Andropogonodae</taxon>
        <taxon>Andropogoneae</taxon>
        <taxon>Saccharinae</taxon>
        <taxon>Miscanthus</taxon>
    </lineage>
</organism>
<feature type="region of interest" description="Disordered" evidence="1">
    <location>
        <begin position="1"/>
        <end position="48"/>
    </location>
</feature>
<reference evidence="2" key="1">
    <citation type="submission" date="2020-10" db="EMBL/GenBank/DDBJ databases">
        <authorList>
            <person name="Han B."/>
            <person name="Lu T."/>
            <person name="Zhao Q."/>
            <person name="Huang X."/>
            <person name="Zhao Y."/>
        </authorList>
    </citation>
    <scope>NUCLEOTIDE SEQUENCE</scope>
</reference>
<evidence type="ECO:0000256" key="1">
    <source>
        <dbReference type="SAM" id="MobiDB-lite"/>
    </source>
</evidence>
<evidence type="ECO:0000313" key="3">
    <source>
        <dbReference type="Proteomes" id="UP000604825"/>
    </source>
</evidence>
<dbReference type="AlphaFoldDB" id="A0A811P1R2"/>
<protein>
    <submittedName>
        <fullName evidence="2">Uncharacterized protein</fullName>
    </submittedName>
</protein>
<gene>
    <name evidence="2" type="ORF">NCGR_LOCUS21833</name>
</gene>
<dbReference type="EMBL" id="CAJGYO010000005">
    <property type="protein sequence ID" value="CAD6232054.1"/>
    <property type="molecule type" value="Genomic_DNA"/>
</dbReference>
<name>A0A811P1R2_9POAL</name>
<proteinExistence type="predicted"/>
<sequence length="132" mass="14077">MVAPSAFPPSAGSTDCDDTRPSSAPPVPSAGRAARPAERRNAGTPPIRPGFATLVCWGPVRSCCDPRIQLCRHSRFVVSPVALRSGFVYWPATHSLKAPAPLLFCTEPSIFIGAAHKILCEAFLKELKSVAH</sequence>
<evidence type="ECO:0000313" key="2">
    <source>
        <dbReference type="EMBL" id="CAD6232054.1"/>
    </source>
</evidence>
<comment type="caution">
    <text evidence="2">The sequence shown here is derived from an EMBL/GenBank/DDBJ whole genome shotgun (WGS) entry which is preliminary data.</text>
</comment>
<keyword evidence="3" id="KW-1185">Reference proteome</keyword>
<dbReference type="Proteomes" id="UP000604825">
    <property type="component" value="Unassembled WGS sequence"/>
</dbReference>
<accession>A0A811P1R2</accession>